<dbReference type="PANTHER" id="PTHR43389">
    <property type="entry name" value="V-TYPE PROTON ATPASE SUBUNIT B"/>
    <property type="match status" value="1"/>
</dbReference>
<feature type="non-terminal residue" evidence="8">
    <location>
        <position position="1"/>
    </location>
</feature>
<comment type="similarity">
    <text evidence="1">Belongs to the ATPase alpha/beta chains family.</text>
</comment>
<evidence type="ECO:0000256" key="1">
    <source>
        <dbReference type="ARBA" id="ARBA00008936"/>
    </source>
</evidence>
<evidence type="ECO:0000259" key="7">
    <source>
        <dbReference type="Pfam" id="PF22919"/>
    </source>
</evidence>
<evidence type="ECO:0000256" key="4">
    <source>
        <dbReference type="ARBA" id="ARBA00023065"/>
    </source>
</evidence>
<evidence type="ECO:0000313" key="9">
    <source>
        <dbReference type="Proteomes" id="UP000564964"/>
    </source>
</evidence>
<feature type="domain" description="ATP synthase A/B type C-terminal" evidence="7">
    <location>
        <begin position="1"/>
        <end position="60"/>
    </location>
</feature>
<dbReference type="InterPro" id="IPR055190">
    <property type="entry name" value="ATP-synt_VA_C"/>
</dbReference>
<reference evidence="9" key="1">
    <citation type="journal article" date="2020" name="bioRxiv">
        <title>A rank-normalized archaeal taxonomy based on genome phylogeny resolves widespread incomplete and uneven classifications.</title>
        <authorList>
            <person name="Rinke C."/>
            <person name="Chuvochina M."/>
            <person name="Mussig A.J."/>
            <person name="Chaumeil P.-A."/>
            <person name="Waite D.W."/>
            <person name="Whitman W.B."/>
            <person name="Parks D.H."/>
            <person name="Hugenholtz P."/>
        </authorList>
    </citation>
    <scope>NUCLEOTIDE SEQUENCE [LARGE SCALE GENOMIC DNA]</scope>
</reference>
<name>A0A7J4JG00_9ARCH</name>
<keyword evidence="6" id="KW-0066">ATP synthesis</keyword>
<gene>
    <name evidence="8" type="ORF">HA252_04725</name>
</gene>
<evidence type="ECO:0000313" key="8">
    <source>
        <dbReference type="EMBL" id="HIH16682.1"/>
    </source>
</evidence>
<accession>A0A7J4JG00</accession>
<keyword evidence="3" id="KW-0375">Hydrogen ion transport</keyword>
<evidence type="ECO:0000256" key="2">
    <source>
        <dbReference type="ARBA" id="ARBA00022448"/>
    </source>
</evidence>
<organism evidence="8 9">
    <name type="scientific">Candidatus Iainarchaeum sp</name>
    <dbReference type="NCBI Taxonomy" id="3101447"/>
    <lineage>
        <taxon>Archaea</taxon>
        <taxon>Candidatus Iainarchaeota</taxon>
        <taxon>Candidatus Iainarchaeia</taxon>
        <taxon>Candidatus Iainarchaeales</taxon>
        <taxon>Candidatus Iainarchaeaceae</taxon>
        <taxon>Candidatus Iainarchaeum</taxon>
    </lineage>
</organism>
<keyword evidence="2" id="KW-0813">Transport</keyword>
<dbReference type="GO" id="GO:0006754">
    <property type="term" value="P:ATP biosynthetic process"/>
    <property type="evidence" value="ECO:0007669"/>
    <property type="project" value="UniProtKB-KW"/>
</dbReference>
<dbReference type="EMBL" id="DUGH01000114">
    <property type="protein sequence ID" value="HIH16682.1"/>
    <property type="molecule type" value="Genomic_DNA"/>
</dbReference>
<evidence type="ECO:0000256" key="5">
    <source>
        <dbReference type="ARBA" id="ARBA00023136"/>
    </source>
</evidence>
<protein>
    <submittedName>
        <fullName evidence="8">V-type ATP synthase subunit B</fullName>
    </submittedName>
</protein>
<dbReference type="Proteomes" id="UP000564964">
    <property type="component" value="Unassembled WGS sequence"/>
</dbReference>
<keyword evidence="4" id="KW-0406">Ion transport</keyword>
<dbReference type="AlphaFoldDB" id="A0A7J4JG00"/>
<dbReference type="PANTHER" id="PTHR43389:SF4">
    <property type="entry name" value="V-TYPE PROTON ATPASE SUBUNIT B"/>
    <property type="match status" value="1"/>
</dbReference>
<proteinExistence type="inferred from homology"/>
<dbReference type="InterPro" id="IPR022879">
    <property type="entry name" value="V-ATPase_su_B/beta"/>
</dbReference>
<comment type="caution">
    <text evidence="8">The sequence shown here is derived from an EMBL/GenBank/DDBJ whole genome shotgun (WGS) entry which is preliminary data.</text>
</comment>
<evidence type="ECO:0000256" key="6">
    <source>
        <dbReference type="ARBA" id="ARBA00023310"/>
    </source>
</evidence>
<dbReference type="Gene3D" id="3.40.50.12240">
    <property type="match status" value="1"/>
</dbReference>
<keyword evidence="5" id="KW-0472">Membrane</keyword>
<dbReference type="GO" id="GO:1902600">
    <property type="term" value="P:proton transmembrane transport"/>
    <property type="evidence" value="ECO:0007669"/>
    <property type="project" value="UniProtKB-KW"/>
</dbReference>
<sequence>LTENDRKYLKFADAFENRFVRQGKHENREIHQSLDLGWELLSGLPETELKRIKKDYIAKYGKRFRKE</sequence>
<evidence type="ECO:0000256" key="3">
    <source>
        <dbReference type="ARBA" id="ARBA00022781"/>
    </source>
</evidence>
<dbReference type="Pfam" id="PF22919">
    <property type="entry name" value="ATP-synt_VA_C"/>
    <property type="match status" value="1"/>
</dbReference>